<accession>A0A6N1XA73</accession>
<keyword evidence="1" id="KW-0812">Transmembrane</keyword>
<evidence type="ECO:0000313" key="2">
    <source>
        <dbReference type="EMBL" id="QKV55313.1"/>
    </source>
</evidence>
<keyword evidence="3" id="KW-1185">Reference proteome</keyword>
<protein>
    <submittedName>
        <fullName evidence="2">Uncharacterized protein</fullName>
    </submittedName>
</protein>
<feature type="transmembrane region" description="Helical" evidence="1">
    <location>
        <begin position="50"/>
        <end position="70"/>
    </location>
</feature>
<keyword evidence="2" id="KW-0614">Plasmid</keyword>
<evidence type="ECO:0000256" key="1">
    <source>
        <dbReference type="SAM" id="Phobius"/>
    </source>
</evidence>
<evidence type="ECO:0000313" key="3">
    <source>
        <dbReference type="Proteomes" id="UP000509579"/>
    </source>
</evidence>
<dbReference type="RefSeq" id="WP_175506102.1">
    <property type="nucleotide sequence ID" value="NZ_CP054841.1"/>
</dbReference>
<organism evidence="2 3">
    <name type="scientific">Comamonas antarctica</name>
    <dbReference type="NCBI Taxonomy" id="2743470"/>
    <lineage>
        <taxon>Bacteria</taxon>
        <taxon>Pseudomonadati</taxon>
        <taxon>Pseudomonadota</taxon>
        <taxon>Betaproteobacteria</taxon>
        <taxon>Burkholderiales</taxon>
        <taxon>Comamonadaceae</taxon>
        <taxon>Comamonas</taxon>
    </lineage>
</organism>
<keyword evidence="1" id="KW-1133">Transmembrane helix</keyword>
<proteinExistence type="predicted"/>
<dbReference type="AlphaFoldDB" id="A0A6N1XA73"/>
<feature type="transmembrane region" description="Helical" evidence="1">
    <location>
        <begin position="90"/>
        <end position="108"/>
    </location>
</feature>
<sequence>MITALKSWAHALTPAGSAPFDAVAWFSLACYLAFAVIALHYALKPWAEKALFASMAAATAASLWLHLSLLHSPAYVGEGALWRFVSLSRYLPWAVIGLACVYWLYRICTRRR</sequence>
<keyword evidence="1" id="KW-0472">Membrane</keyword>
<geneLocation type="plasmid" evidence="2 3">
    <name>unnamed1</name>
</geneLocation>
<reference evidence="2 3" key="1">
    <citation type="submission" date="2020-06" db="EMBL/GenBank/DDBJ databases">
        <title>Acidovorax antarctica sp. nov., isolated from Corinth ice sheet soil, Antarctic Fields Peninsula.</title>
        <authorList>
            <person name="Xu Q."/>
            <person name="Peng F."/>
        </authorList>
    </citation>
    <scope>NUCLEOTIDE SEQUENCE [LARGE SCALE GENOMIC DNA]</scope>
    <source>
        <strain evidence="2 3">16-35-5</strain>
        <plasmid evidence="2 3">unnamed1</plasmid>
    </source>
</reference>
<dbReference type="KEGG" id="aant:HUK68_20485"/>
<name>A0A6N1XA73_9BURK</name>
<dbReference type="Proteomes" id="UP000509579">
    <property type="component" value="Plasmid unnamed1"/>
</dbReference>
<dbReference type="EMBL" id="CP054841">
    <property type="protein sequence ID" value="QKV55313.1"/>
    <property type="molecule type" value="Genomic_DNA"/>
</dbReference>
<gene>
    <name evidence="2" type="ORF">HUK68_20485</name>
</gene>
<feature type="transmembrane region" description="Helical" evidence="1">
    <location>
        <begin position="22"/>
        <end position="43"/>
    </location>
</feature>